<evidence type="ECO:0000313" key="2">
    <source>
        <dbReference type="EMBL" id="KAK1427027.1"/>
    </source>
</evidence>
<dbReference type="PANTHER" id="PTHR33736:SF34">
    <property type="entry name" value="F-BOX-LIKE DOMAIN SUPERFAMILY PROTEIN"/>
    <property type="match status" value="1"/>
</dbReference>
<evidence type="ECO:0000256" key="1">
    <source>
        <dbReference type="SAM" id="Phobius"/>
    </source>
</evidence>
<proteinExistence type="predicted"/>
<reference evidence="2" key="1">
    <citation type="journal article" date="2023" name="bioRxiv">
        <title>Improved chromosome-level genome assembly for marigold (Tagetes erecta).</title>
        <authorList>
            <person name="Jiang F."/>
            <person name="Yuan L."/>
            <person name="Wang S."/>
            <person name="Wang H."/>
            <person name="Xu D."/>
            <person name="Wang A."/>
            <person name="Fan W."/>
        </authorList>
    </citation>
    <scope>NUCLEOTIDE SEQUENCE</scope>
    <source>
        <strain evidence="2">WSJ</strain>
        <tissue evidence="2">Leaf</tissue>
    </source>
</reference>
<dbReference type="Proteomes" id="UP001229421">
    <property type="component" value="Unassembled WGS sequence"/>
</dbReference>
<organism evidence="2 3">
    <name type="scientific">Tagetes erecta</name>
    <name type="common">African marigold</name>
    <dbReference type="NCBI Taxonomy" id="13708"/>
    <lineage>
        <taxon>Eukaryota</taxon>
        <taxon>Viridiplantae</taxon>
        <taxon>Streptophyta</taxon>
        <taxon>Embryophyta</taxon>
        <taxon>Tracheophyta</taxon>
        <taxon>Spermatophyta</taxon>
        <taxon>Magnoliopsida</taxon>
        <taxon>eudicotyledons</taxon>
        <taxon>Gunneridae</taxon>
        <taxon>Pentapetalae</taxon>
        <taxon>asterids</taxon>
        <taxon>campanulids</taxon>
        <taxon>Asterales</taxon>
        <taxon>Asteraceae</taxon>
        <taxon>Asteroideae</taxon>
        <taxon>Heliantheae alliance</taxon>
        <taxon>Tageteae</taxon>
        <taxon>Tagetes</taxon>
    </lineage>
</organism>
<comment type="caution">
    <text evidence="2">The sequence shown here is derived from an EMBL/GenBank/DDBJ whole genome shotgun (WGS) entry which is preliminary data.</text>
</comment>
<dbReference type="EMBL" id="JAUHHV010000004">
    <property type="protein sequence ID" value="KAK1427027.1"/>
    <property type="molecule type" value="Genomic_DNA"/>
</dbReference>
<dbReference type="AlphaFoldDB" id="A0AAD8KQ52"/>
<keyword evidence="3" id="KW-1185">Reference proteome</keyword>
<sequence length="518" mass="58620">MFTTTPNLDDLHPNIIQTHILPRLDGPSLSATSAASSYLKTLCSDDTLWHQISQTTWPSLTHPRVADVISTFPFGYRCFFNDVFPTFITNVDPCNTRRFRSTPKSGRMCCNLDRSFRHTWPNELISAVDIRYKNELIYSNVNFTQITSEFLSSAFCIFIDNESQKISRTIDLTVDEVAGADKPTLLHLKESLTLNWILIDPTRKRACNLSSIKPIVSRQDWVTNETVLRYVTVLPGCESNEIVKCKIQVVLDVCEKGVGLYVKEVMVKLEGLDRVSLKGVEFMVVAEKTLMSENKVRRSVVSDEERLKSYMLFKAIKRDKKVIEKRAESEKKIWQAMDSACFMNGNGKLSKDGGNAEPYVYNGRKSFGSASQGNVKPFPVSRKGRTSRGFKIHIPIPTHFSKRKGKTLSVSSKRPYPNRDHTNEWRSWCFRQPVEPYEPPTYQISDYLAEMKRQFPEIVLADKVEDVVPIKTLVSLPPVNYCFSVLLGLVSSLAALVVSWVSAVALRAIAAFVGFIVS</sequence>
<dbReference type="InterPro" id="IPR036047">
    <property type="entry name" value="F-box-like_dom_sf"/>
</dbReference>
<keyword evidence="1" id="KW-0812">Transmembrane</keyword>
<dbReference type="SUPFAM" id="SSF81383">
    <property type="entry name" value="F-box domain"/>
    <property type="match status" value="1"/>
</dbReference>
<gene>
    <name evidence="2" type="ORF">QVD17_15709</name>
</gene>
<evidence type="ECO:0000313" key="3">
    <source>
        <dbReference type="Proteomes" id="UP001229421"/>
    </source>
</evidence>
<name>A0AAD8KQ52_TARER</name>
<feature type="transmembrane region" description="Helical" evidence="1">
    <location>
        <begin position="485"/>
        <end position="517"/>
    </location>
</feature>
<dbReference type="PANTHER" id="PTHR33736">
    <property type="entry name" value="F-BOX PROTEIN-RELATED"/>
    <property type="match status" value="1"/>
</dbReference>
<evidence type="ECO:0008006" key="4">
    <source>
        <dbReference type="Google" id="ProtNLM"/>
    </source>
</evidence>
<protein>
    <recommendedName>
        <fullName evidence="4">F-box protein</fullName>
    </recommendedName>
</protein>
<keyword evidence="1" id="KW-1133">Transmembrane helix</keyword>
<accession>A0AAD8KQ52</accession>
<dbReference type="InterPro" id="IPR045283">
    <property type="entry name" value="AT3G44326-like"/>
</dbReference>
<keyword evidence="1" id="KW-0472">Membrane</keyword>